<dbReference type="InterPro" id="IPR029058">
    <property type="entry name" value="AB_hydrolase_fold"/>
</dbReference>
<evidence type="ECO:0000256" key="1">
    <source>
        <dbReference type="ARBA" id="ARBA00022801"/>
    </source>
</evidence>
<dbReference type="InterPro" id="IPR050300">
    <property type="entry name" value="GDXG_lipolytic_enzyme"/>
</dbReference>
<dbReference type="PANTHER" id="PTHR48081">
    <property type="entry name" value="AB HYDROLASE SUPERFAMILY PROTEIN C4A8.06C"/>
    <property type="match status" value="1"/>
</dbReference>
<dbReference type="SUPFAM" id="SSF53474">
    <property type="entry name" value="alpha/beta-Hydrolases"/>
    <property type="match status" value="1"/>
</dbReference>
<proteinExistence type="predicted"/>
<evidence type="ECO:0000313" key="3">
    <source>
        <dbReference type="EMBL" id="KUI07267.1"/>
    </source>
</evidence>
<keyword evidence="4" id="KW-1185">Reference proteome</keyword>
<comment type="caution">
    <text evidence="3">The sequence shown here is derived from an EMBL/GenBank/DDBJ whole genome shotgun (WGS) entry which is preliminary data.</text>
</comment>
<name>A0A117JHJ7_9MYCO</name>
<dbReference type="Proteomes" id="UP000053707">
    <property type="component" value="Unassembled WGS sequence"/>
</dbReference>
<reference evidence="3 4" key="1">
    <citation type="submission" date="2016-01" db="EMBL/GenBank/DDBJ databases">
        <authorList>
            <consortium name="TB Trials Study Group"/>
            <person name="Sutton G."/>
            <person name="Brinkac L."/>
            <person name="Sanka R."/>
            <person name="Adams M."/>
            <person name="Lau E.L."/>
            <person name="Macaden R."/>
            <person name="Grewal H.M.S."/>
        </authorList>
    </citation>
    <scope>NUCLEOTIDE SEQUENCE [LARGE SCALE GENOMIC DNA]</scope>
    <source>
        <strain evidence="3 4">IS-1744</strain>
    </source>
</reference>
<dbReference type="InterPro" id="IPR013094">
    <property type="entry name" value="AB_hydrolase_3"/>
</dbReference>
<gene>
    <name evidence="3" type="ORF">AU192_00700</name>
</gene>
<protein>
    <submittedName>
        <fullName evidence="3">Alpha/beta hydrolase</fullName>
    </submittedName>
</protein>
<evidence type="ECO:0000259" key="2">
    <source>
        <dbReference type="Pfam" id="PF07859"/>
    </source>
</evidence>
<dbReference type="RefSeq" id="WP_064399997.1">
    <property type="nucleotide sequence ID" value="NZ_LQIR01000068.1"/>
</dbReference>
<sequence length="300" mass="32522">MPFTDFHPDLRRAARLAPKQVITPATLPIVRMVTRRMWRKVPRDVEALTLPSGVDVWLYRPPGATGKGPALLWIHGGGYLIGHPGQDNELCRRFARRLGVTVASVDYRLAPEYAYPAAVEDCYSALKWLVALPSVDSSRVAIGGASAGGGLAAQLALLARDRGEVTPSAQLLVYPMLDDRTVDRRELDNPGIRLWNKSSNKFGWSAYLGDADPAVAVPARRNDLAGLPPAWIGVGTLDLFHDEDLEYAERLKAAGVPCDVEIIEGAFHGFDGIAPKASVSQQFFDSQCAMLQRALAPAAA</sequence>
<evidence type="ECO:0000313" key="4">
    <source>
        <dbReference type="Proteomes" id="UP000053707"/>
    </source>
</evidence>
<dbReference type="EMBL" id="LQIR01000068">
    <property type="protein sequence ID" value="KUI07267.1"/>
    <property type="molecule type" value="Genomic_DNA"/>
</dbReference>
<dbReference type="AlphaFoldDB" id="A0A117JHJ7"/>
<dbReference type="Pfam" id="PF07859">
    <property type="entry name" value="Abhydrolase_3"/>
    <property type="match status" value="1"/>
</dbReference>
<organism evidence="3 4">
    <name type="scientific">Mycobacterium lehmannii</name>
    <dbReference type="NCBI Taxonomy" id="2048550"/>
    <lineage>
        <taxon>Bacteria</taxon>
        <taxon>Bacillati</taxon>
        <taxon>Actinomycetota</taxon>
        <taxon>Actinomycetes</taxon>
        <taxon>Mycobacteriales</taxon>
        <taxon>Mycobacteriaceae</taxon>
        <taxon>Mycobacterium</taxon>
    </lineage>
</organism>
<feature type="domain" description="Alpha/beta hydrolase fold-3" evidence="2">
    <location>
        <begin position="71"/>
        <end position="270"/>
    </location>
</feature>
<dbReference type="Gene3D" id="3.40.50.1820">
    <property type="entry name" value="alpha/beta hydrolase"/>
    <property type="match status" value="1"/>
</dbReference>
<keyword evidence="1 3" id="KW-0378">Hydrolase</keyword>
<dbReference type="GO" id="GO:0016787">
    <property type="term" value="F:hydrolase activity"/>
    <property type="evidence" value="ECO:0007669"/>
    <property type="project" value="UniProtKB-KW"/>
</dbReference>
<dbReference type="PANTHER" id="PTHR48081:SF8">
    <property type="entry name" value="ALPHA_BETA HYDROLASE FOLD-3 DOMAIN-CONTAINING PROTEIN-RELATED"/>
    <property type="match status" value="1"/>
</dbReference>
<accession>A0A117JHJ7</accession>